<accession>A0A9P8ZY07</accession>
<proteinExistence type="predicted"/>
<gene>
    <name evidence="2" type="ORF">BKA67DRAFT_692666</name>
</gene>
<dbReference type="AlphaFoldDB" id="A0A9P8ZY07"/>
<evidence type="ECO:0000256" key="1">
    <source>
        <dbReference type="SAM" id="MobiDB-lite"/>
    </source>
</evidence>
<dbReference type="RefSeq" id="XP_045957816.1">
    <property type="nucleotide sequence ID" value="XM_046109219.1"/>
</dbReference>
<reference evidence="2" key="1">
    <citation type="journal article" date="2021" name="Nat. Commun.">
        <title>Genetic determinants of endophytism in the Arabidopsis root mycobiome.</title>
        <authorList>
            <person name="Mesny F."/>
            <person name="Miyauchi S."/>
            <person name="Thiergart T."/>
            <person name="Pickel B."/>
            <person name="Atanasova L."/>
            <person name="Karlsson M."/>
            <person name="Huettel B."/>
            <person name="Barry K.W."/>
            <person name="Haridas S."/>
            <person name="Chen C."/>
            <person name="Bauer D."/>
            <person name="Andreopoulos W."/>
            <person name="Pangilinan J."/>
            <person name="LaButti K."/>
            <person name="Riley R."/>
            <person name="Lipzen A."/>
            <person name="Clum A."/>
            <person name="Drula E."/>
            <person name="Henrissat B."/>
            <person name="Kohler A."/>
            <person name="Grigoriev I.V."/>
            <person name="Martin F.M."/>
            <person name="Hacquard S."/>
        </authorList>
    </citation>
    <scope>NUCLEOTIDE SEQUENCE</scope>
    <source>
        <strain evidence="2">MPI-SDFR-AT-0073</strain>
    </source>
</reference>
<feature type="region of interest" description="Disordered" evidence="1">
    <location>
        <begin position="142"/>
        <end position="166"/>
    </location>
</feature>
<dbReference type="EMBL" id="JAGPXC010000005">
    <property type="protein sequence ID" value="KAH6653539.1"/>
    <property type="molecule type" value="Genomic_DNA"/>
</dbReference>
<evidence type="ECO:0000313" key="2">
    <source>
        <dbReference type="EMBL" id="KAH6653539.1"/>
    </source>
</evidence>
<organism evidence="2 3">
    <name type="scientific">Truncatella angustata</name>
    <dbReference type="NCBI Taxonomy" id="152316"/>
    <lineage>
        <taxon>Eukaryota</taxon>
        <taxon>Fungi</taxon>
        <taxon>Dikarya</taxon>
        <taxon>Ascomycota</taxon>
        <taxon>Pezizomycotina</taxon>
        <taxon>Sordariomycetes</taxon>
        <taxon>Xylariomycetidae</taxon>
        <taxon>Amphisphaeriales</taxon>
        <taxon>Sporocadaceae</taxon>
        <taxon>Truncatella</taxon>
    </lineage>
</organism>
<dbReference type="Proteomes" id="UP000758603">
    <property type="component" value="Unassembled WGS sequence"/>
</dbReference>
<name>A0A9P8ZY07_9PEZI</name>
<feature type="compositionally biased region" description="Basic and acidic residues" evidence="1">
    <location>
        <begin position="142"/>
        <end position="152"/>
    </location>
</feature>
<feature type="region of interest" description="Disordered" evidence="1">
    <location>
        <begin position="319"/>
        <end position="347"/>
    </location>
</feature>
<comment type="caution">
    <text evidence="2">The sequence shown here is derived from an EMBL/GenBank/DDBJ whole genome shotgun (WGS) entry which is preliminary data.</text>
</comment>
<sequence length="481" mass="53313">MGLSDLASVVARPPYRGEPTQGQPAYMFRPPAPTVSFVTTACQPTSPLPVSPTTSCVLCCKIKPTQQVLPTRAVPFLRLPKRKASEFDEAEDSESGHPDPPNILRAIAKRFVVSRSTPDAFHERFDTGLTCCIGDSLARKESATRPSGKENARGWSKRRRVGSSPEDELGGTIFFEIRKDNSACTIDINEARWQQALLEYIENDDKENTQPGDGVVQTSDYMAYSGWGRCRTTKKTWATTPRSPLVDITPADRQRERDCGATGRRYHPSAWLAKTSCRRCRHGAPLVCACWYRRTLAATQHRPLASNFVADGQRKRDCGATVQGRRNTSHEDTTRTATAGVDGQEEPRGANDAIISAQARLIVSNGRLALTLKAKGPRSYNLDVTSSTYTPHLAMKWKSRHHPRALAEGLRATAKHIYPHRTLSRLADCLRRLARCLAAKPEDDDSQISSIRRAVRPQWKIGREAAPPAQRYLRRGSTTGA</sequence>
<evidence type="ECO:0000313" key="3">
    <source>
        <dbReference type="Proteomes" id="UP000758603"/>
    </source>
</evidence>
<keyword evidence="3" id="KW-1185">Reference proteome</keyword>
<dbReference type="GeneID" id="70138110"/>
<protein>
    <submittedName>
        <fullName evidence="2">Uncharacterized protein</fullName>
    </submittedName>
</protein>